<sequence length="398" mass="46250">MKKKIVFMVIDMNIGGTEKALLNMISEMPQEKFDITIYMLEKRGGFLQSIPDYVHIKYLTDYAKVKSQLTLPPFQIVEQLVRKGRWMKGIHFAFIYLLSKLVNDRGLLYKYILKEYPKDTTEYDIAVAYAGPMDFISFFVLTKLTAKKRIQWIHFDVNKIGFNKKLAAKLYQNFDKIFVVSDEGKEKLSNVIPNVRHNIDSFSNIVSSELVRELSDKGSGFVDDFDGIRILTVGRLSKEKGQDLIIHVLAKLKELEYNVRWYCIGEGSARKEYEQLARELNVEDDFILLGSSANPYPYMKYCDLYVQPSRHEGYCITLAEARCFHKPIITTNFTGANEQITHNETGLIVEFDESQLLNAIRMILDRQELQKTFKRNLMKEHIDTSNELDKIYKFANES</sequence>
<protein>
    <submittedName>
        <fullName evidence="2">Glycosyltransferase</fullName>
        <ecNumber evidence="2">2.4.-.-</ecNumber>
    </submittedName>
</protein>
<dbReference type="EC" id="2.4.-.-" evidence="2"/>
<organism evidence="2 3">
    <name type="scientific">Bacillus spongiae</name>
    <dbReference type="NCBI Taxonomy" id="2683610"/>
    <lineage>
        <taxon>Bacteria</taxon>
        <taxon>Bacillati</taxon>
        <taxon>Bacillota</taxon>
        <taxon>Bacilli</taxon>
        <taxon>Bacillales</taxon>
        <taxon>Bacillaceae</taxon>
        <taxon>Bacillus</taxon>
    </lineage>
</organism>
<dbReference type="SUPFAM" id="SSF53756">
    <property type="entry name" value="UDP-Glycosyltransferase/glycogen phosphorylase"/>
    <property type="match status" value="1"/>
</dbReference>
<comment type="caution">
    <text evidence="2">The sequence shown here is derived from an EMBL/GenBank/DDBJ whole genome shotgun (WGS) entry which is preliminary data.</text>
</comment>
<keyword evidence="3" id="KW-1185">Reference proteome</keyword>
<dbReference type="GO" id="GO:0016757">
    <property type="term" value="F:glycosyltransferase activity"/>
    <property type="evidence" value="ECO:0007669"/>
    <property type="project" value="UniProtKB-KW"/>
</dbReference>
<gene>
    <name evidence="2" type="ORF">WAK64_11790</name>
</gene>
<evidence type="ECO:0000313" key="3">
    <source>
        <dbReference type="Proteomes" id="UP001312865"/>
    </source>
</evidence>
<keyword evidence="2" id="KW-0808">Transferase</keyword>
<dbReference type="CDD" id="cd03811">
    <property type="entry name" value="GT4_GT28_WabH-like"/>
    <property type="match status" value="1"/>
</dbReference>
<dbReference type="PANTHER" id="PTHR12526">
    <property type="entry name" value="GLYCOSYLTRANSFERASE"/>
    <property type="match status" value="1"/>
</dbReference>
<dbReference type="Pfam" id="PF00534">
    <property type="entry name" value="Glycos_transf_1"/>
    <property type="match status" value="1"/>
</dbReference>
<dbReference type="Proteomes" id="UP001312865">
    <property type="component" value="Unassembled WGS sequence"/>
</dbReference>
<evidence type="ECO:0000313" key="2">
    <source>
        <dbReference type="EMBL" id="MEI5907734.1"/>
    </source>
</evidence>
<dbReference type="RefSeq" id="WP_336587179.1">
    <property type="nucleotide sequence ID" value="NZ_JBBAXC010000009.1"/>
</dbReference>
<dbReference type="InterPro" id="IPR001296">
    <property type="entry name" value="Glyco_trans_1"/>
</dbReference>
<dbReference type="EMBL" id="JBBAXC010000009">
    <property type="protein sequence ID" value="MEI5907734.1"/>
    <property type="molecule type" value="Genomic_DNA"/>
</dbReference>
<evidence type="ECO:0000259" key="1">
    <source>
        <dbReference type="Pfam" id="PF00534"/>
    </source>
</evidence>
<reference evidence="2 3" key="1">
    <citation type="journal article" date="2018" name="J. Microbiol.">
        <title>Bacillus spongiae sp. nov., isolated from sponge of Jeju Island.</title>
        <authorList>
            <person name="Lee G.E."/>
            <person name="Im W.T."/>
            <person name="Park J.S."/>
        </authorList>
    </citation>
    <scope>NUCLEOTIDE SEQUENCE [LARGE SCALE GENOMIC DNA]</scope>
    <source>
        <strain evidence="2 3">135PIL107-10</strain>
    </source>
</reference>
<accession>A0ABU8HED8</accession>
<keyword evidence="2" id="KW-0328">Glycosyltransferase</keyword>
<dbReference type="PANTHER" id="PTHR12526:SF630">
    <property type="entry name" value="GLYCOSYLTRANSFERASE"/>
    <property type="match status" value="1"/>
</dbReference>
<feature type="domain" description="Glycosyl transferase family 1" evidence="1">
    <location>
        <begin position="229"/>
        <end position="376"/>
    </location>
</feature>
<dbReference type="Gene3D" id="3.40.50.2000">
    <property type="entry name" value="Glycogen Phosphorylase B"/>
    <property type="match status" value="2"/>
</dbReference>
<proteinExistence type="predicted"/>
<name>A0ABU8HED8_9BACI</name>